<sequence length="218" mass="23308">MIARALFAVFALALAACTSGPVAPDWQADAHSALGRFTSAYLSGHSRLAESDFARARSELARTGRLDLVARAELVRCGVRVASLEFNEFNEFDECPRFAALARDADAAELAYASFLNGQPADPALLPQHYRAVLDGGQAALDSIEAPLPRLIAAGVLLRSGRLAPADIDLAVDTASAQGWRRPLLAWLGVQAELAEKTGDHEMAARARRRSELVSGSR</sequence>
<proteinExistence type="predicted"/>
<feature type="chain" id="PRO_5008381574" description="Lipoprotein" evidence="1">
    <location>
        <begin position="24"/>
        <end position="218"/>
    </location>
</feature>
<evidence type="ECO:0008006" key="4">
    <source>
        <dbReference type="Google" id="ProtNLM"/>
    </source>
</evidence>
<keyword evidence="3" id="KW-1185">Reference proteome</keyword>
<keyword evidence="1" id="KW-0732">Signal</keyword>
<organism evidence="2 3">
    <name type="scientific">Candidatus Propionivibrio aalborgensis</name>
    <dbReference type="NCBI Taxonomy" id="1860101"/>
    <lineage>
        <taxon>Bacteria</taxon>
        <taxon>Pseudomonadati</taxon>
        <taxon>Pseudomonadota</taxon>
        <taxon>Betaproteobacteria</taxon>
        <taxon>Rhodocyclales</taxon>
        <taxon>Rhodocyclaceae</taxon>
        <taxon>Propionivibrio</taxon>
    </lineage>
</organism>
<name>A0A1A8XN48_9RHOO</name>
<dbReference type="EMBL" id="FLQY01000105">
    <property type="protein sequence ID" value="SBT06599.1"/>
    <property type="molecule type" value="Genomic_DNA"/>
</dbReference>
<dbReference type="RefSeq" id="WP_186410564.1">
    <property type="nucleotide sequence ID" value="NZ_FLQY01000105.1"/>
</dbReference>
<dbReference type="Proteomes" id="UP000199600">
    <property type="component" value="Unassembled WGS sequence"/>
</dbReference>
<accession>A0A1A8XN48</accession>
<protein>
    <recommendedName>
        <fullName evidence="4">Lipoprotein</fullName>
    </recommendedName>
</protein>
<dbReference type="PROSITE" id="PS51257">
    <property type="entry name" value="PROKAR_LIPOPROTEIN"/>
    <property type="match status" value="1"/>
</dbReference>
<evidence type="ECO:0000313" key="2">
    <source>
        <dbReference type="EMBL" id="SBT06599.1"/>
    </source>
</evidence>
<dbReference type="AlphaFoldDB" id="A0A1A8XN48"/>
<gene>
    <name evidence="2" type="ORF">PROAA_1930002</name>
</gene>
<evidence type="ECO:0000256" key="1">
    <source>
        <dbReference type="SAM" id="SignalP"/>
    </source>
</evidence>
<feature type="signal peptide" evidence="1">
    <location>
        <begin position="1"/>
        <end position="23"/>
    </location>
</feature>
<reference evidence="2 3" key="1">
    <citation type="submission" date="2016-06" db="EMBL/GenBank/DDBJ databases">
        <authorList>
            <person name="Kjaerup R.B."/>
            <person name="Dalgaard T.S."/>
            <person name="Juul-Madsen H.R."/>
        </authorList>
    </citation>
    <scope>NUCLEOTIDE SEQUENCE [LARGE SCALE GENOMIC DNA]</scope>
    <source>
        <strain evidence="2">2</strain>
    </source>
</reference>
<evidence type="ECO:0000313" key="3">
    <source>
        <dbReference type="Proteomes" id="UP000199600"/>
    </source>
</evidence>